<protein>
    <submittedName>
        <fullName evidence="3">Uncharacterized protein</fullName>
    </submittedName>
</protein>
<keyword evidence="2" id="KW-0472">Membrane</keyword>
<evidence type="ECO:0000256" key="2">
    <source>
        <dbReference type="SAM" id="Phobius"/>
    </source>
</evidence>
<reference evidence="3" key="1">
    <citation type="journal article" date="2020" name="Nature">
        <title>Giant virus diversity and host interactions through global metagenomics.</title>
        <authorList>
            <person name="Schulz F."/>
            <person name="Roux S."/>
            <person name="Paez-Espino D."/>
            <person name="Jungbluth S."/>
            <person name="Walsh D.A."/>
            <person name="Denef V.J."/>
            <person name="McMahon K.D."/>
            <person name="Konstantinidis K.T."/>
            <person name="Eloe-Fadrosh E.A."/>
            <person name="Kyrpides N.C."/>
            <person name="Woyke T."/>
        </authorList>
    </citation>
    <scope>NUCLEOTIDE SEQUENCE</scope>
    <source>
        <strain evidence="3">GVMAG-M-3300014204-73</strain>
    </source>
</reference>
<evidence type="ECO:0000313" key="3">
    <source>
        <dbReference type="EMBL" id="QHS92663.1"/>
    </source>
</evidence>
<proteinExistence type="predicted"/>
<sequence length="356" mass="40384">MMIIGHYLLYAHLIMLVTYLLGPTHLQTLEIILVGLVAVITKILLDWCPRVNWWIELTPSTPKRPSPPTPTPQPQQVPHLHPPPNRTHMCHFQSRLMPWNRTQNARSLNSNSQEYQLYPGYYSQVIVKPGFHSGIQGCCDPINLNVTPTLPHPYGFYPTPTPTPTISQHGGGGDVRFSDTVYSGDLVELRSDQRDQNAHLVLQRAPTHSQILLDAPTSPDRTNLSKLRLENLEGYGPIRYGEQIYLKHNAMIDNKNQIRFIKYGERLQSHQNGTIYALFKAIKRNKYDSQAYLKYGEPFLLACGDQEGDKIYLKMEDDHSLSAEATADQATIFVLTLKHPVSETSLHIGPDETLYP</sequence>
<name>A0A6C0BMZ6_9ZZZZ</name>
<keyword evidence="2" id="KW-0812">Transmembrane</keyword>
<evidence type="ECO:0000256" key="1">
    <source>
        <dbReference type="SAM" id="MobiDB-lite"/>
    </source>
</evidence>
<feature type="transmembrane region" description="Helical" evidence="2">
    <location>
        <begin position="7"/>
        <end position="22"/>
    </location>
</feature>
<organism evidence="3">
    <name type="scientific">viral metagenome</name>
    <dbReference type="NCBI Taxonomy" id="1070528"/>
    <lineage>
        <taxon>unclassified sequences</taxon>
        <taxon>metagenomes</taxon>
        <taxon>organismal metagenomes</taxon>
    </lineage>
</organism>
<dbReference type="AlphaFoldDB" id="A0A6C0BMZ6"/>
<accession>A0A6C0BMZ6</accession>
<keyword evidence="2" id="KW-1133">Transmembrane helix</keyword>
<feature type="region of interest" description="Disordered" evidence="1">
    <location>
        <begin position="62"/>
        <end position="84"/>
    </location>
</feature>
<dbReference type="EMBL" id="MN739184">
    <property type="protein sequence ID" value="QHS92663.1"/>
    <property type="molecule type" value="Genomic_DNA"/>
</dbReference>